<gene>
    <name evidence="2" type="ORF">GCM10023200_19360</name>
</gene>
<dbReference type="RefSeq" id="WP_345413539.1">
    <property type="nucleotide sequence ID" value="NZ_BAABHO010000012.1"/>
</dbReference>
<protein>
    <recommendedName>
        <fullName evidence="1">PD-(D/E)XK nuclease-like domain-containing protein</fullName>
    </recommendedName>
</protein>
<proteinExistence type="predicted"/>
<evidence type="ECO:0000313" key="2">
    <source>
        <dbReference type="EMBL" id="GAA4785557.1"/>
    </source>
</evidence>
<evidence type="ECO:0000259" key="1">
    <source>
        <dbReference type="Pfam" id="PF20796"/>
    </source>
</evidence>
<dbReference type="Proteomes" id="UP001500928">
    <property type="component" value="Unassembled WGS sequence"/>
</dbReference>
<organism evidence="2 3">
    <name type="scientific">Actinomycetospora chlora</name>
    <dbReference type="NCBI Taxonomy" id="663608"/>
    <lineage>
        <taxon>Bacteria</taxon>
        <taxon>Bacillati</taxon>
        <taxon>Actinomycetota</taxon>
        <taxon>Actinomycetes</taxon>
        <taxon>Pseudonocardiales</taxon>
        <taxon>Pseudonocardiaceae</taxon>
        <taxon>Actinomycetospora</taxon>
    </lineage>
</organism>
<name>A0ABP9AT29_9PSEU</name>
<sequence length="308" mass="34431">MPQPPMLPWWDARLAYEGDDPISAVYRRLQSRWREDELRLPPGEYIDSRTKRTRPLGSRLPDGTDLTYQLLSEEAVARARRRYPNLKAADRLRVNMLSSTPLCFSLFGHLDAFRDAAARVLSAALPWSVEFVESIEFERAPDAAARRIGGGKKDRTSFDAMLIVHSHGTRLLVGVETKYIEPFSQGRYDKDSYRATSTRPGSWFTQGAADQAVKASTNQLWRNLMLAQESEVDAGVPAAVAVVAPRTNPHARGGAEQMAKLLVEPHRRLALVSLEDIVAAALKEPSIAAWAETFSRRYLEASWADVPT</sequence>
<comment type="caution">
    <text evidence="2">The sequence shown here is derived from an EMBL/GenBank/DDBJ whole genome shotgun (WGS) entry which is preliminary data.</text>
</comment>
<keyword evidence="3" id="KW-1185">Reference proteome</keyword>
<reference evidence="3" key="1">
    <citation type="journal article" date="2019" name="Int. J. Syst. Evol. Microbiol.">
        <title>The Global Catalogue of Microorganisms (GCM) 10K type strain sequencing project: providing services to taxonomists for standard genome sequencing and annotation.</title>
        <authorList>
            <consortium name="The Broad Institute Genomics Platform"/>
            <consortium name="The Broad Institute Genome Sequencing Center for Infectious Disease"/>
            <person name="Wu L."/>
            <person name="Ma J."/>
        </authorList>
    </citation>
    <scope>NUCLEOTIDE SEQUENCE [LARGE SCALE GENOMIC DNA]</scope>
    <source>
        <strain evidence="3">JCM 17979</strain>
    </source>
</reference>
<dbReference type="EMBL" id="BAABHO010000012">
    <property type="protein sequence ID" value="GAA4785557.1"/>
    <property type="molecule type" value="Genomic_DNA"/>
</dbReference>
<dbReference type="InterPro" id="IPR048822">
    <property type="entry name" value="PDDEXK_13"/>
</dbReference>
<dbReference type="Pfam" id="PF20796">
    <property type="entry name" value="PDDEXK_13"/>
    <property type="match status" value="1"/>
</dbReference>
<feature type="domain" description="PD-(D/E)XK nuclease-like" evidence="1">
    <location>
        <begin position="19"/>
        <end position="299"/>
    </location>
</feature>
<accession>A0ABP9AT29</accession>
<evidence type="ECO:0000313" key="3">
    <source>
        <dbReference type="Proteomes" id="UP001500928"/>
    </source>
</evidence>